<evidence type="ECO:0000313" key="10">
    <source>
        <dbReference type="Proteomes" id="UP001241072"/>
    </source>
</evidence>
<feature type="transmembrane region" description="Helical" evidence="7">
    <location>
        <begin position="49"/>
        <end position="79"/>
    </location>
</feature>
<evidence type="ECO:0000256" key="1">
    <source>
        <dbReference type="ARBA" id="ARBA00004651"/>
    </source>
</evidence>
<feature type="domain" description="ABC transmembrane type-1" evidence="8">
    <location>
        <begin position="52"/>
        <end position="240"/>
    </location>
</feature>
<feature type="transmembrane region" description="Helical" evidence="7">
    <location>
        <begin position="217"/>
        <end position="239"/>
    </location>
</feature>
<dbReference type="Gene3D" id="1.10.3720.10">
    <property type="entry name" value="MetI-like"/>
    <property type="match status" value="1"/>
</dbReference>
<protein>
    <submittedName>
        <fullName evidence="9">ABC transporter permease subunit</fullName>
    </submittedName>
</protein>
<feature type="transmembrane region" description="Helical" evidence="7">
    <location>
        <begin position="91"/>
        <end position="110"/>
    </location>
</feature>
<dbReference type="RefSeq" id="WP_305003230.1">
    <property type="nucleotide sequence ID" value="NZ_JAUQUB010000002.1"/>
</dbReference>
<dbReference type="InterPro" id="IPR035906">
    <property type="entry name" value="MetI-like_sf"/>
</dbReference>
<dbReference type="PROSITE" id="PS50928">
    <property type="entry name" value="ABC_TM1"/>
    <property type="match status" value="1"/>
</dbReference>
<keyword evidence="5 7" id="KW-1133">Transmembrane helix</keyword>
<evidence type="ECO:0000256" key="6">
    <source>
        <dbReference type="ARBA" id="ARBA00023136"/>
    </source>
</evidence>
<feature type="transmembrane region" description="Helical" evidence="7">
    <location>
        <begin position="170"/>
        <end position="197"/>
    </location>
</feature>
<organism evidence="9 10">
    <name type="scientific">Antiquaquibacter soli</name>
    <dbReference type="NCBI Taxonomy" id="3064523"/>
    <lineage>
        <taxon>Bacteria</taxon>
        <taxon>Bacillati</taxon>
        <taxon>Actinomycetota</taxon>
        <taxon>Actinomycetes</taxon>
        <taxon>Micrococcales</taxon>
        <taxon>Microbacteriaceae</taxon>
        <taxon>Antiquaquibacter</taxon>
    </lineage>
</organism>
<proteinExistence type="inferred from homology"/>
<sequence>MRALPRPVIPALFFVLLLVAWQLVGQAVTAPGAVLIPPSTIVETLGQRWYALLLNAGITLSEAGLGFLYGSLAAIILAVVVDRFRIVGEGLYRLALVIYAIPVIAIAAPLTASLGLGMESKVAVAALSAYFPVLVNLTGALRTLDPRVQELSRVLAMGYTRTLLTMRAPAVVPALFSSFKIAGPAAFIGAIIAEWMGAEGGLGVMLIQSMFNFNVPLLWTVLLVATGLNGLIVLLFDVLGRLAAPWHDSSKEQS</sequence>
<dbReference type="Pfam" id="PF00528">
    <property type="entry name" value="BPD_transp_1"/>
    <property type="match status" value="1"/>
</dbReference>
<dbReference type="EMBL" id="JAUQUB010000002">
    <property type="protein sequence ID" value="MDO7882798.1"/>
    <property type="molecule type" value="Genomic_DNA"/>
</dbReference>
<feature type="transmembrane region" description="Helical" evidence="7">
    <location>
        <begin position="122"/>
        <end position="144"/>
    </location>
</feature>
<gene>
    <name evidence="9" type="ORF">Q5716_11235</name>
</gene>
<evidence type="ECO:0000256" key="4">
    <source>
        <dbReference type="ARBA" id="ARBA00022692"/>
    </source>
</evidence>
<evidence type="ECO:0000256" key="3">
    <source>
        <dbReference type="ARBA" id="ARBA00022475"/>
    </source>
</evidence>
<comment type="subcellular location">
    <subcellularLocation>
        <location evidence="1 7">Cell membrane</location>
        <topology evidence="1 7">Multi-pass membrane protein</topology>
    </subcellularLocation>
</comment>
<evidence type="ECO:0000313" key="9">
    <source>
        <dbReference type="EMBL" id="MDO7882798.1"/>
    </source>
</evidence>
<dbReference type="InterPro" id="IPR000515">
    <property type="entry name" value="MetI-like"/>
</dbReference>
<evidence type="ECO:0000259" key="8">
    <source>
        <dbReference type="PROSITE" id="PS50928"/>
    </source>
</evidence>
<dbReference type="PANTHER" id="PTHR30151:SF20">
    <property type="entry name" value="ABC TRANSPORTER PERMEASE PROTEIN HI_0355-RELATED"/>
    <property type="match status" value="1"/>
</dbReference>
<comment type="similarity">
    <text evidence="7">Belongs to the binding-protein-dependent transport system permease family.</text>
</comment>
<keyword evidence="6 7" id="KW-0472">Membrane</keyword>
<reference evidence="9 10" key="1">
    <citation type="submission" date="2023-07" db="EMBL/GenBank/DDBJ databases">
        <title>Protaetiibacter sp. nov WY-16 isolated from soil.</title>
        <authorList>
            <person name="Liu B."/>
            <person name="Wan Y."/>
        </authorList>
    </citation>
    <scope>NUCLEOTIDE SEQUENCE [LARGE SCALE GENOMIC DNA]</scope>
    <source>
        <strain evidence="9 10">WY-16</strain>
    </source>
</reference>
<comment type="caution">
    <text evidence="9">The sequence shown here is derived from an EMBL/GenBank/DDBJ whole genome shotgun (WGS) entry which is preliminary data.</text>
</comment>
<dbReference type="PANTHER" id="PTHR30151">
    <property type="entry name" value="ALKANE SULFONATE ABC TRANSPORTER-RELATED, MEMBRANE SUBUNIT"/>
    <property type="match status" value="1"/>
</dbReference>
<dbReference type="Proteomes" id="UP001241072">
    <property type="component" value="Unassembled WGS sequence"/>
</dbReference>
<keyword evidence="2 7" id="KW-0813">Transport</keyword>
<dbReference type="SUPFAM" id="SSF161098">
    <property type="entry name" value="MetI-like"/>
    <property type="match status" value="1"/>
</dbReference>
<evidence type="ECO:0000256" key="2">
    <source>
        <dbReference type="ARBA" id="ARBA00022448"/>
    </source>
</evidence>
<evidence type="ECO:0000256" key="5">
    <source>
        <dbReference type="ARBA" id="ARBA00022989"/>
    </source>
</evidence>
<accession>A0ABT9BP43</accession>
<keyword evidence="10" id="KW-1185">Reference proteome</keyword>
<keyword evidence="4 7" id="KW-0812">Transmembrane</keyword>
<evidence type="ECO:0000256" key="7">
    <source>
        <dbReference type="RuleBase" id="RU363032"/>
    </source>
</evidence>
<keyword evidence="3" id="KW-1003">Cell membrane</keyword>
<name>A0ABT9BP43_9MICO</name>